<dbReference type="Pfam" id="PF04279">
    <property type="entry name" value="IspA"/>
    <property type="match status" value="1"/>
</dbReference>
<evidence type="ECO:0000256" key="5">
    <source>
        <dbReference type="HAMAP-Rule" id="MF_00189"/>
    </source>
</evidence>
<evidence type="ECO:0000256" key="2">
    <source>
        <dbReference type="ARBA" id="ARBA00022692"/>
    </source>
</evidence>
<dbReference type="GO" id="GO:0005886">
    <property type="term" value="C:plasma membrane"/>
    <property type="evidence" value="ECO:0007669"/>
    <property type="project" value="UniProtKB-SubCell"/>
</dbReference>
<evidence type="ECO:0000256" key="1">
    <source>
        <dbReference type="ARBA" id="ARBA00022475"/>
    </source>
</evidence>
<dbReference type="Proteomes" id="UP000254055">
    <property type="component" value="Unassembled WGS sequence"/>
</dbReference>
<comment type="function">
    <text evidence="5">Plays a role in cell envelope biogenesis, maintenance of cell envelope integrity and membrane homeostasis.</text>
</comment>
<dbReference type="OrthoDB" id="9788219at2"/>
<organism evidence="6 7">
    <name type="scientific">Neisseria zoodegmatis</name>
    <dbReference type="NCBI Taxonomy" id="326523"/>
    <lineage>
        <taxon>Bacteria</taxon>
        <taxon>Pseudomonadati</taxon>
        <taxon>Pseudomonadota</taxon>
        <taxon>Betaproteobacteria</taxon>
        <taxon>Neisseriales</taxon>
        <taxon>Neisseriaceae</taxon>
        <taxon>Neisseria</taxon>
    </lineage>
</organism>
<protein>
    <recommendedName>
        <fullName evidence="5">Inner membrane-spanning protein YciB</fullName>
    </recommendedName>
</protein>
<evidence type="ECO:0000256" key="4">
    <source>
        <dbReference type="ARBA" id="ARBA00023136"/>
    </source>
</evidence>
<evidence type="ECO:0000313" key="7">
    <source>
        <dbReference type="Proteomes" id="UP000254055"/>
    </source>
</evidence>
<dbReference type="NCBIfam" id="TIGR00997">
    <property type="entry name" value="ispZ"/>
    <property type="match status" value="1"/>
</dbReference>
<dbReference type="InterPro" id="IPR006008">
    <property type="entry name" value="YciB"/>
</dbReference>
<dbReference type="NCBIfam" id="NF001325">
    <property type="entry name" value="PRK00259.1-3"/>
    <property type="match status" value="1"/>
</dbReference>
<gene>
    <name evidence="6" type="primary">ispZ</name>
    <name evidence="5" type="synonym">yciB</name>
    <name evidence="6" type="ORF">NCTC12229_01175</name>
</gene>
<feature type="transmembrane region" description="Helical" evidence="5">
    <location>
        <begin position="23"/>
        <end position="42"/>
    </location>
</feature>
<name>A0A378WH07_9NEIS</name>
<keyword evidence="1 5" id="KW-1003">Cell membrane</keyword>
<feature type="transmembrane region" description="Helical" evidence="5">
    <location>
        <begin position="119"/>
        <end position="139"/>
    </location>
</feature>
<keyword evidence="5" id="KW-0997">Cell inner membrane</keyword>
<accession>A0A378WH07</accession>
<comment type="subcellular location">
    <subcellularLocation>
        <location evidence="5">Cell inner membrane</location>
        <topology evidence="5">Multi-pass membrane protein</topology>
    </subcellularLocation>
</comment>
<feature type="transmembrane region" description="Helical" evidence="5">
    <location>
        <begin position="151"/>
        <end position="169"/>
    </location>
</feature>
<proteinExistence type="inferred from homology"/>
<dbReference type="PANTHER" id="PTHR36917">
    <property type="entry name" value="INTRACELLULAR SEPTATION PROTEIN A-RELATED"/>
    <property type="match status" value="1"/>
</dbReference>
<comment type="similarity">
    <text evidence="5">Belongs to the YciB family.</text>
</comment>
<keyword evidence="2 5" id="KW-0812">Transmembrane</keyword>
<dbReference type="EMBL" id="UGRS01000001">
    <property type="protein sequence ID" value="SUA36746.1"/>
    <property type="molecule type" value="Genomic_DNA"/>
</dbReference>
<evidence type="ECO:0000313" key="6">
    <source>
        <dbReference type="EMBL" id="SUA36746.1"/>
    </source>
</evidence>
<feature type="transmembrane region" description="Helical" evidence="5">
    <location>
        <begin position="54"/>
        <end position="75"/>
    </location>
</feature>
<evidence type="ECO:0000256" key="3">
    <source>
        <dbReference type="ARBA" id="ARBA00022989"/>
    </source>
</evidence>
<sequence>MKILSDFIAIILFFVIYTTTKNIIWATAVALIVGIIQAALTWMKHKKLDTMQKVNLGLIVVFGGATILLRDARFIMWKPTLLFWFGALALGISQIMNKNGLKAMMGKELKLDDSIWNKLTTAWVVFLIFMGAANLIVAYNFSEQQWVNYKLFGTLGFMIVFALAQGMYLSRHLPKEG</sequence>
<feature type="transmembrane region" description="Helical" evidence="5">
    <location>
        <begin position="81"/>
        <end position="98"/>
    </location>
</feature>
<dbReference type="HAMAP" id="MF_00189">
    <property type="entry name" value="YciB"/>
    <property type="match status" value="1"/>
</dbReference>
<dbReference type="AlphaFoldDB" id="A0A378WH07"/>
<dbReference type="PANTHER" id="PTHR36917:SF1">
    <property type="entry name" value="INNER MEMBRANE-SPANNING PROTEIN YCIB"/>
    <property type="match status" value="1"/>
</dbReference>
<keyword evidence="4 5" id="KW-0472">Membrane</keyword>
<reference evidence="6 7" key="1">
    <citation type="submission" date="2018-06" db="EMBL/GenBank/DDBJ databases">
        <authorList>
            <consortium name="Pathogen Informatics"/>
            <person name="Doyle S."/>
        </authorList>
    </citation>
    <scope>NUCLEOTIDE SEQUENCE [LARGE SCALE GENOMIC DNA]</scope>
    <source>
        <strain evidence="6 7">NCTC12229</strain>
    </source>
</reference>
<dbReference type="RefSeq" id="WP_115133874.1">
    <property type="nucleotide sequence ID" value="NZ_UGRS01000001.1"/>
</dbReference>
<keyword evidence="3 5" id="KW-1133">Transmembrane helix</keyword>